<dbReference type="InterPro" id="IPR040079">
    <property type="entry name" value="Glutathione_S-Trfase"/>
</dbReference>
<dbReference type="Pfam" id="PF13410">
    <property type="entry name" value="GST_C_2"/>
    <property type="match status" value="1"/>
</dbReference>
<dbReference type="SFLD" id="SFLDS00019">
    <property type="entry name" value="Glutathione_Transferase_(cytos"/>
    <property type="match status" value="1"/>
</dbReference>
<dbReference type="InterPro" id="IPR010987">
    <property type="entry name" value="Glutathione-S-Trfase_C-like"/>
</dbReference>
<dbReference type="AlphaFoldDB" id="A0A1M7Z6C8"/>
<dbReference type="EMBL" id="FRXO01000001">
    <property type="protein sequence ID" value="SHO60497.1"/>
    <property type="molecule type" value="Genomic_DNA"/>
</dbReference>
<dbReference type="PROSITE" id="PS50404">
    <property type="entry name" value="GST_NTER"/>
    <property type="match status" value="1"/>
</dbReference>
<accession>A0A1M7Z6C8</accession>
<evidence type="ECO:0000313" key="3">
    <source>
        <dbReference type="EMBL" id="SHO60497.1"/>
    </source>
</evidence>
<dbReference type="Gene3D" id="3.40.30.10">
    <property type="entry name" value="Glutaredoxin"/>
    <property type="match status" value="1"/>
</dbReference>
<evidence type="ECO:0000259" key="1">
    <source>
        <dbReference type="PROSITE" id="PS50404"/>
    </source>
</evidence>
<dbReference type="PANTHER" id="PTHR44051:SF8">
    <property type="entry name" value="GLUTATHIONE S-TRANSFERASE GSTA"/>
    <property type="match status" value="1"/>
</dbReference>
<name>A0A1M7Z6C8_9HYPH</name>
<gene>
    <name evidence="3" type="ORF">SAMN02745172_00313</name>
</gene>
<dbReference type="Proteomes" id="UP000186406">
    <property type="component" value="Unassembled WGS sequence"/>
</dbReference>
<proteinExistence type="predicted"/>
<evidence type="ECO:0000313" key="4">
    <source>
        <dbReference type="Proteomes" id="UP000186406"/>
    </source>
</evidence>
<evidence type="ECO:0000259" key="2">
    <source>
        <dbReference type="PROSITE" id="PS50405"/>
    </source>
</evidence>
<dbReference type="STRING" id="1123029.SAMN02745172_00313"/>
<dbReference type="InterPro" id="IPR004045">
    <property type="entry name" value="Glutathione_S-Trfase_N"/>
</dbReference>
<dbReference type="SUPFAM" id="SSF47616">
    <property type="entry name" value="GST C-terminal domain-like"/>
    <property type="match status" value="1"/>
</dbReference>
<dbReference type="InterPro" id="IPR036249">
    <property type="entry name" value="Thioredoxin-like_sf"/>
</dbReference>
<keyword evidence="4" id="KW-1185">Reference proteome</keyword>
<dbReference type="Gene3D" id="1.20.1050.10">
    <property type="match status" value="1"/>
</dbReference>
<reference evidence="3 4" key="1">
    <citation type="submission" date="2016-12" db="EMBL/GenBank/DDBJ databases">
        <authorList>
            <person name="Song W.-J."/>
            <person name="Kurnit D.M."/>
        </authorList>
    </citation>
    <scope>NUCLEOTIDE SEQUENCE [LARGE SCALE GENOMIC DNA]</scope>
    <source>
        <strain evidence="3 4">DSM 19599</strain>
    </source>
</reference>
<protein>
    <submittedName>
        <fullName evidence="3">Glutathione S-transferase</fullName>
    </submittedName>
</protein>
<dbReference type="PROSITE" id="PS50405">
    <property type="entry name" value="GST_CTER"/>
    <property type="match status" value="1"/>
</dbReference>
<sequence length="208" mass="22700">MLLIGQFDSPFVRRIGITLELYGIAYDHSPLSVFRNADELARYNPLRRVPTLVLDDGEVLIESAAIADYLDERVGPEAAMIAPSGPERRKALKIVSLSTGLSDKAVALIYERVLHETTSQVWIERCRGQVAAVLDALEAERAARTGPFLFGEKIGHADIALGCALRFLREGHPALFDAATRPALAAHGARCESLPAFQKIQQAFIPPA</sequence>
<feature type="domain" description="GST C-terminal" evidence="2">
    <location>
        <begin position="84"/>
        <end position="208"/>
    </location>
</feature>
<dbReference type="PANTHER" id="PTHR44051">
    <property type="entry name" value="GLUTATHIONE S-TRANSFERASE-RELATED"/>
    <property type="match status" value="1"/>
</dbReference>
<feature type="domain" description="GST N-terminal" evidence="1">
    <location>
        <begin position="1"/>
        <end position="78"/>
    </location>
</feature>
<dbReference type="RefSeq" id="WP_073625440.1">
    <property type="nucleotide sequence ID" value="NZ_FRXO01000001.1"/>
</dbReference>
<organism evidence="3 4">
    <name type="scientific">Pseudoxanthobacter soli DSM 19599</name>
    <dbReference type="NCBI Taxonomy" id="1123029"/>
    <lineage>
        <taxon>Bacteria</taxon>
        <taxon>Pseudomonadati</taxon>
        <taxon>Pseudomonadota</taxon>
        <taxon>Alphaproteobacteria</taxon>
        <taxon>Hyphomicrobiales</taxon>
        <taxon>Segnochrobactraceae</taxon>
        <taxon>Pseudoxanthobacter</taxon>
    </lineage>
</organism>
<dbReference type="SFLD" id="SFLDG00358">
    <property type="entry name" value="Main_(cytGST)"/>
    <property type="match status" value="1"/>
</dbReference>
<keyword evidence="3" id="KW-0808">Transferase</keyword>
<dbReference type="CDD" id="cd03205">
    <property type="entry name" value="GST_C_6"/>
    <property type="match status" value="1"/>
</dbReference>
<dbReference type="SUPFAM" id="SSF52833">
    <property type="entry name" value="Thioredoxin-like"/>
    <property type="match status" value="1"/>
</dbReference>
<dbReference type="CDD" id="cd00570">
    <property type="entry name" value="GST_N_family"/>
    <property type="match status" value="1"/>
</dbReference>
<dbReference type="OrthoDB" id="9795329at2"/>
<dbReference type="Pfam" id="PF13417">
    <property type="entry name" value="GST_N_3"/>
    <property type="match status" value="1"/>
</dbReference>
<dbReference type="GO" id="GO:0016740">
    <property type="term" value="F:transferase activity"/>
    <property type="evidence" value="ECO:0007669"/>
    <property type="project" value="UniProtKB-KW"/>
</dbReference>
<dbReference type="InterPro" id="IPR036282">
    <property type="entry name" value="Glutathione-S-Trfase_C_sf"/>
</dbReference>